<dbReference type="Pfam" id="PF03101">
    <property type="entry name" value="FAR1"/>
    <property type="match status" value="2"/>
</dbReference>
<evidence type="ECO:0000313" key="5">
    <source>
        <dbReference type="Proteomes" id="UP000280104"/>
    </source>
</evidence>
<evidence type="ECO:0000259" key="2">
    <source>
        <dbReference type="Pfam" id="PF03101"/>
    </source>
</evidence>
<dbReference type="PANTHER" id="PTHR47718">
    <property type="entry name" value="OS01G0519700 PROTEIN"/>
    <property type="match status" value="1"/>
</dbReference>
<evidence type="ECO:0000313" key="4">
    <source>
        <dbReference type="EMBL" id="SPT20497.1"/>
    </source>
</evidence>
<organism evidence="4 5">
    <name type="scientific">Triticum aestivum</name>
    <name type="common">Wheat</name>
    <dbReference type="NCBI Taxonomy" id="4565"/>
    <lineage>
        <taxon>Eukaryota</taxon>
        <taxon>Viridiplantae</taxon>
        <taxon>Streptophyta</taxon>
        <taxon>Embryophyta</taxon>
        <taxon>Tracheophyta</taxon>
        <taxon>Spermatophyta</taxon>
        <taxon>Magnoliopsida</taxon>
        <taxon>Liliopsida</taxon>
        <taxon>Poales</taxon>
        <taxon>Poaceae</taxon>
        <taxon>BOP clade</taxon>
        <taxon>Pooideae</taxon>
        <taxon>Triticodae</taxon>
        <taxon>Triticeae</taxon>
        <taxon>Triticinae</taxon>
        <taxon>Triticum</taxon>
    </lineage>
</organism>
<proteinExistence type="predicted"/>
<feature type="region of interest" description="Disordered" evidence="1">
    <location>
        <begin position="27"/>
        <end position="107"/>
    </location>
</feature>
<protein>
    <submittedName>
        <fullName evidence="4">Uncharacterized protein</fullName>
    </submittedName>
</protein>
<dbReference type="Pfam" id="PF10551">
    <property type="entry name" value="MULE"/>
    <property type="match status" value="1"/>
</dbReference>
<dbReference type="InterPro" id="IPR004330">
    <property type="entry name" value="FAR1_DNA_bnd_dom"/>
</dbReference>
<dbReference type="EMBL" id="LS480641">
    <property type="protein sequence ID" value="SPT20497.1"/>
    <property type="molecule type" value="Genomic_DNA"/>
</dbReference>
<evidence type="ECO:0000259" key="3">
    <source>
        <dbReference type="Pfam" id="PF10551"/>
    </source>
</evidence>
<dbReference type="AlphaFoldDB" id="A0A7H4LPF8"/>
<evidence type="ECO:0000256" key="1">
    <source>
        <dbReference type="SAM" id="MobiDB-lite"/>
    </source>
</evidence>
<feature type="domain" description="FAR1" evidence="2">
    <location>
        <begin position="127"/>
        <end position="162"/>
    </location>
</feature>
<dbReference type="Proteomes" id="UP000280104">
    <property type="component" value="Chromosome II"/>
</dbReference>
<accession>A0A7H4LPF8</accession>
<gene>
    <name evidence="4" type="ORF">CAMPLR22A2D_LOCUS5130</name>
</gene>
<feature type="compositionally biased region" description="Gly residues" evidence="1">
    <location>
        <begin position="84"/>
        <end position="97"/>
    </location>
</feature>
<feature type="compositionally biased region" description="Polar residues" evidence="1">
    <location>
        <begin position="48"/>
        <end position="67"/>
    </location>
</feature>
<reference evidence="4 5" key="1">
    <citation type="submission" date="2018-05" db="EMBL/GenBank/DDBJ databases">
        <authorList>
            <person name="Thind KAUR A."/>
        </authorList>
    </citation>
    <scope>NUCLEOTIDE SEQUENCE [LARGE SCALE GENOMIC DNA]</scope>
</reference>
<feature type="domain" description="FAR1" evidence="2">
    <location>
        <begin position="205"/>
        <end position="248"/>
    </location>
</feature>
<sequence length="532" mass="60173">MIDLNEEPAENNDDPLCCTQHATGNAEFVAESPNPPIIQRVGGAATQAMDTDGQSSHGGRAPGSTQVPAAIAAGSDAHTLDGTGAAGDTGGTVGNGLGAENDDEAWSQPKEPYVGMRFDTLEDAKVHYNAYSLRMGFSIKMNSSRKDVKTGELIKQQFVCNKFRKPDVGDGGAEKIPVLDDIVEQANDDNEYEAIVFFDDDSKGKKRSKKRKRDKIVQTGCKAKMIVKVIDGRWEVIYFVSEHNHPLVDKPCLTKYLRSHQGIPPEERAFLTHLHNCNLTMGRMMHIMSDFYGTELIVPYGTKHITNLKTLLNKDDTKEGDMIETVAYFKDQQREDPDFFYKIKYDEEDRVENWVDGAARKAYVESYHDCISFDTTYMTNMYNMPFAPFIGINRHGQSFMLGCGFVRQELASSFDWLFQTFLEAMHNVAPTNIITDQDIAMAQSIKKIFPTSVHRCCRWHIMKKAQEKLGALLGRNPGLSKDFNNCVDFSLTPEEFEAGWCELMMKYEAMTDSHFENLYKYRETWVPCYFKH</sequence>
<dbReference type="PANTHER" id="PTHR47718:SF4">
    <property type="entry name" value="PROTEIN FAR1-RELATED SEQUENCE"/>
    <property type="match status" value="1"/>
</dbReference>
<feature type="domain" description="MULE transposase" evidence="3">
    <location>
        <begin position="371"/>
        <end position="464"/>
    </location>
</feature>
<dbReference type="InterPro" id="IPR018289">
    <property type="entry name" value="MULE_transposase_dom"/>
</dbReference>
<name>A0A7H4LPF8_WHEAT</name>